<feature type="transmembrane region" description="Helical" evidence="6">
    <location>
        <begin position="252"/>
        <end position="271"/>
    </location>
</feature>
<dbReference type="RefSeq" id="WP_133184038.1">
    <property type="nucleotide sequence ID" value="NZ_SMOD01000012.1"/>
</dbReference>
<feature type="transmembrane region" description="Helical" evidence="6">
    <location>
        <begin position="75"/>
        <end position="94"/>
    </location>
</feature>
<dbReference type="OrthoDB" id="4167046at2"/>
<evidence type="ECO:0000256" key="1">
    <source>
        <dbReference type="ARBA" id="ARBA00004141"/>
    </source>
</evidence>
<dbReference type="EMBL" id="SMOD01000012">
    <property type="protein sequence ID" value="TDG07068.1"/>
    <property type="molecule type" value="Genomic_DNA"/>
</dbReference>
<feature type="transmembrane region" description="Helical" evidence="6">
    <location>
        <begin position="43"/>
        <end position="63"/>
    </location>
</feature>
<feature type="transmembrane region" description="Helical" evidence="6">
    <location>
        <begin position="100"/>
        <end position="122"/>
    </location>
</feature>
<feature type="transmembrane region" description="Helical" evidence="6">
    <location>
        <begin position="162"/>
        <end position="179"/>
    </location>
</feature>
<feature type="transmembrane region" description="Helical" evidence="6">
    <location>
        <begin position="191"/>
        <end position="211"/>
    </location>
</feature>
<dbReference type="Pfam" id="PF00892">
    <property type="entry name" value="EamA"/>
    <property type="match status" value="2"/>
</dbReference>
<dbReference type="Proteomes" id="UP000295606">
    <property type="component" value="Unassembled WGS sequence"/>
</dbReference>
<evidence type="ECO:0000313" key="9">
    <source>
        <dbReference type="Proteomes" id="UP000295606"/>
    </source>
</evidence>
<proteinExistence type="inferred from homology"/>
<evidence type="ECO:0000256" key="6">
    <source>
        <dbReference type="SAM" id="Phobius"/>
    </source>
</evidence>
<name>A0A4R5LCX5_9BURK</name>
<evidence type="ECO:0000256" key="3">
    <source>
        <dbReference type="ARBA" id="ARBA00022692"/>
    </source>
</evidence>
<evidence type="ECO:0000313" key="8">
    <source>
        <dbReference type="EMBL" id="TDG07068.1"/>
    </source>
</evidence>
<dbReference type="InterPro" id="IPR037185">
    <property type="entry name" value="EmrE-like"/>
</dbReference>
<feature type="transmembrane region" description="Helical" evidence="6">
    <location>
        <begin position="134"/>
        <end position="156"/>
    </location>
</feature>
<feature type="transmembrane region" description="Helical" evidence="6">
    <location>
        <begin position="223"/>
        <end position="240"/>
    </location>
</feature>
<dbReference type="InterPro" id="IPR000620">
    <property type="entry name" value="EamA_dom"/>
</dbReference>
<comment type="caution">
    <text evidence="8">The sequence shown here is derived from an EMBL/GenBank/DDBJ whole genome shotgun (WGS) entry which is preliminary data.</text>
</comment>
<evidence type="ECO:0000256" key="4">
    <source>
        <dbReference type="ARBA" id="ARBA00022989"/>
    </source>
</evidence>
<dbReference type="SUPFAM" id="SSF103481">
    <property type="entry name" value="Multidrug resistance efflux transporter EmrE"/>
    <property type="match status" value="2"/>
</dbReference>
<dbReference type="GO" id="GO:0016020">
    <property type="term" value="C:membrane"/>
    <property type="evidence" value="ECO:0007669"/>
    <property type="project" value="UniProtKB-SubCell"/>
</dbReference>
<evidence type="ECO:0000256" key="2">
    <source>
        <dbReference type="ARBA" id="ARBA00007362"/>
    </source>
</evidence>
<feature type="domain" description="EamA" evidence="7">
    <location>
        <begin position="159"/>
        <end position="291"/>
    </location>
</feature>
<reference evidence="8 9" key="1">
    <citation type="submission" date="2019-03" db="EMBL/GenBank/DDBJ databases">
        <title>Paraburkholderia sp. isolated from native Mimosa gymnas in Guartela State Park, Brazil.</title>
        <authorList>
            <person name="Paulitsch F."/>
            <person name="Hungria M."/>
            <person name="Delamuta J.R.M."/>
            <person name="Ribeiro R.A."/>
            <person name="Dall'Agnol R."/>
            <person name="Silva J.S.B."/>
        </authorList>
    </citation>
    <scope>NUCLEOTIDE SEQUENCE [LARGE SCALE GENOMIC DNA]</scope>
    <source>
        <strain evidence="8 9">CNPSo 3008</strain>
    </source>
</reference>
<feature type="domain" description="EamA" evidence="7">
    <location>
        <begin position="14"/>
        <end position="144"/>
    </location>
</feature>
<organism evidence="8 9">
    <name type="scientific">Paraburkholderia guartelaensis</name>
    <dbReference type="NCBI Taxonomy" id="2546446"/>
    <lineage>
        <taxon>Bacteria</taxon>
        <taxon>Pseudomonadati</taxon>
        <taxon>Pseudomonadota</taxon>
        <taxon>Betaproteobacteria</taxon>
        <taxon>Burkholderiales</taxon>
        <taxon>Burkholderiaceae</taxon>
        <taxon>Paraburkholderia</taxon>
    </lineage>
</organism>
<keyword evidence="4 6" id="KW-1133">Transmembrane helix</keyword>
<keyword evidence="5 6" id="KW-0472">Membrane</keyword>
<protein>
    <submittedName>
        <fullName evidence="8">DMT family transporter</fullName>
    </submittedName>
</protein>
<accession>A0A4R5LCX5</accession>
<dbReference type="PANTHER" id="PTHR32322">
    <property type="entry name" value="INNER MEMBRANE TRANSPORTER"/>
    <property type="match status" value="1"/>
</dbReference>
<sequence>MPASSSRSALYSLFPVAAIALWSGNVMVSRLSAHTIDPYAITFWRLVLAVALMSLFVPAGAWRNRAAIIPQLPKLAFLGLLAMALFQCLSYEAAKTTTATNMAIMTSLVPLLTMLLSVALLGETPTAGMASGGVLSFAGLVWLITAGHPAALLAGGVHAGDLLMLGASAAYALYGVLLRRWHVGLPSWQSTYFQAIAALLFMLVPMLRLPLAEALPTRASLPLIAYAGSLASVVLPFFWMQGVKHLGPNRCSMYMNLLPVFTAALAVGAFGERLYPHHLVGGGVALAGVLLAQTWRAPLASLLPSHAEPNAETNDGAKY</sequence>
<dbReference type="InterPro" id="IPR050638">
    <property type="entry name" value="AA-Vitamin_Transporters"/>
</dbReference>
<evidence type="ECO:0000256" key="5">
    <source>
        <dbReference type="ARBA" id="ARBA00023136"/>
    </source>
</evidence>
<keyword evidence="3 6" id="KW-0812">Transmembrane</keyword>
<dbReference type="AlphaFoldDB" id="A0A4R5LCX5"/>
<comment type="similarity">
    <text evidence="2">Belongs to the EamA transporter family.</text>
</comment>
<comment type="subcellular location">
    <subcellularLocation>
        <location evidence="1">Membrane</location>
        <topology evidence="1">Multi-pass membrane protein</topology>
    </subcellularLocation>
</comment>
<gene>
    <name evidence="8" type="ORF">E1N52_17625</name>
</gene>
<dbReference type="PANTHER" id="PTHR32322:SF2">
    <property type="entry name" value="EAMA DOMAIN-CONTAINING PROTEIN"/>
    <property type="match status" value="1"/>
</dbReference>
<evidence type="ECO:0000259" key="7">
    <source>
        <dbReference type="Pfam" id="PF00892"/>
    </source>
</evidence>